<dbReference type="PROSITE" id="PS50088">
    <property type="entry name" value="ANK_REPEAT"/>
    <property type="match status" value="2"/>
</dbReference>
<dbReference type="SMART" id="SM00248">
    <property type="entry name" value="ANK"/>
    <property type="match status" value="4"/>
</dbReference>
<dbReference type="PANTHER" id="PTHR24128">
    <property type="entry name" value="HOMEOBOX PROTEIN WARIAI"/>
    <property type="match status" value="1"/>
</dbReference>
<dbReference type="PROSITE" id="PS50297">
    <property type="entry name" value="ANK_REP_REGION"/>
    <property type="match status" value="2"/>
</dbReference>
<dbReference type="OrthoDB" id="1932267at2759"/>
<dbReference type="Pfam" id="PF12796">
    <property type="entry name" value="Ank_2"/>
    <property type="match status" value="2"/>
</dbReference>
<organism evidence="2 3">
    <name type="scientific">Jatropha curcas</name>
    <name type="common">Barbados nut</name>
    <dbReference type="NCBI Taxonomy" id="180498"/>
    <lineage>
        <taxon>Eukaryota</taxon>
        <taxon>Viridiplantae</taxon>
        <taxon>Streptophyta</taxon>
        <taxon>Embryophyta</taxon>
        <taxon>Tracheophyta</taxon>
        <taxon>Spermatophyta</taxon>
        <taxon>Magnoliopsida</taxon>
        <taxon>eudicotyledons</taxon>
        <taxon>Gunneridae</taxon>
        <taxon>Pentapetalae</taxon>
        <taxon>rosids</taxon>
        <taxon>fabids</taxon>
        <taxon>Malpighiales</taxon>
        <taxon>Euphorbiaceae</taxon>
        <taxon>Crotonoideae</taxon>
        <taxon>Jatropheae</taxon>
        <taxon>Jatropha</taxon>
    </lineage>
</organism>
<name>A0A067JF07_JATCU</name>
<keyword evidence="1" id="KW-0040">ANK repeat</keyword>
<protein>
    <submittedName>
        <fullName evidence="2">Uncharacterized protein</fullName>
    </submittedName>
</protein>
<evidence type="ECO:0000313" key="2">
    <source>
        <dbReference type="EMBL" id="KDP22491.1"/>
    </source>
</evidence>
<gene>
    <name evidence="2" type="ORF">JCGZ_26322</name>
</gene>
<dbReference type="AlphaFoldDB" id="A0A067JF07"/>
<dbReference type="InterPro" id="IPR036770">
    <property type="entry name" value="Ankyrin_rpt-contain_sf"/>
</dbReference>
<dbReference type="PANTHER" id="PTHR24128:SF61">
    <property type="entry name" value="ANKYRIN REPEAT-CONTAINING PROTEIN BDA1-LIKE"/>
    <property type="match status" value="1"/>
</dbReference>
<feature type="repeat" description="ANK" evidence="1">
    <location>
        <begin position="69"/>
        <end position="91"/>
    </location>
</feature>
<dbReference type="EMBL" id="KK915447">
    <property type="protein sequence ID" value="KDP22491.1"/>
    <property type="molecule type" value="Genomic_DNA"/>
</dbReference>
<feature type="repeat" description="ANK" evidence="1">
    <location>
        <begin position="137"/>
        <end position="169"/>
    </location>
</feature>
<dbReference type="SUPFAM" id="SSF48403">
    <property type="entry name" value="Ankyrin repeat"/>
    <property type="match status" value="1"/>
</dbReference>
<keyword evidence="3" id="KW-1185">Reference proteome</keyword>
<evidence type="ECO:0000313" key="3">
    <source>
        <dbReference type="Proteomes" id="UP000027138"/>
    </source>
</evidence>
<accession>A0A067JF07</accession>
<dbReference type="Gene3D" id="1.25.40.20">
    <property type="entry name" value="Ankyrin repeat-containing domain"/>
    <property type="match status" value="2"/>
</dbReference>
<dbReference type="STRING" id="180498.A0A067JF07"/>
<evidence type="ECO:0000256" key="1">
    <source>
        <dbReference type="PROSITE-ProRule" id="PRU00023"/>
    </source>
</evidence>
<proteinExistence type="predicted"/>
<reference evidence="2 3" key="1">
    <citation type="journal article" date="2014" name="PLoS ONE">
        <title>Global Analysis of Gene Expression Profiles in Physic Nut (Jatropha curcas L.) Seedlings Exposed to Salt Stress.</title>
        <authorList>
            <person name="Zhang L."/>
            <person name="Zhang C."/>
            <person name="Wu P."/>
            <person name="Chen Y."/>
            <person name="Li M."/>
            <person name="Jiang H."/>
            <person name="Wu G."/>
        </authorList>
    </citation>
    <scope>NUCLEOTIDE SEQUENCE [LARGE SCALE GENOMIC DNA]</scope>
    <source>
        <strain evidence="3">cv. GZQX0401</strain>
        <tissue evidence="2">Young leaves</tissue>
    </source>
</reference>
<dbReference type="Proteomes" id="UP000027138">
    <property type="component" value="Unassembled WGS sequence"/>
</dbReference>
<dbReference type="InterPro" id="IPR002110">
    <property type="entry name" value="Ankyrin_rpt"/>
</dbReference>
<sequence length="203" mass="22860">MDTRWLGAAQTGNTDYLHQLLVENPLILNNIALFSSENPLHIASTAGHVDFVKEILRLKPEFAEEINQYGFSPMHMAAANGHVEIVRELVKVDRGLCRLEGKDEKTPLHCAAIKGRTDIISVILLSCPDSVEDVTVQGETALHLAVKSSQFQAVKVLVDWIREMNREDILSPKDELGNTVLHIAAWKKQRQASFNFFVFHFFL</sequence>